<sequence length="477" mass="52544">MTTIDQPAIDRPMIDQPAQGRAADILARLDRLPGTRHVWMLITLLSLGGMFELYDLFMTAYVVPGLMKAGLLTNVSVSIFTGPALFVAATFTGLFIGTCGFGYVADKYGRRTIFTYSMLWYSAATLVMAFQDTGLGVSLWRLIASIGIGVELVTIDTYVAELVPKSIRGRAFAFNQAVMFSVVPIVAFVAYKLVPISPFGFDGWRWVVLIGSTGALFVWFIRRAVPESPRWLINQGRLDEAEAVTSSIEAKVRDDLHGAPLPIPGNHSTEKAEPRGRLGEIFAPRYRSRTFMLMVFQFFQTFGFYGFAAWVPTLIAQQTGINLAASLLYSFIIAIANPFGPLLAMTFADKFERKWQLVGAACCIGTFGMLFSFQSAMPLLILFGVLITLSNNVLSYSFHNYQAELFPARIRARAVGFTYSLSRLSAVFASFIIGFFLQTAGTKGVFGLIAVAMIVVVVAIAGWGPRTLDRELEEISR</sequence>
<feature type="transmembrane region" description="Helical" evidence="7">
    <location>
        <begin position="172"/>
        <end position="191"/>
    </location>
</feature>
<dbReference type="PROSITE" id="PS50850">
    <property type="entry name" value="MFS"/>
    <property type="match status" value="1"/>
</dbReference>
<dbReference type="RefSeq" id="WP_146690814.1">
    <property type="nucleotide sequence ID" value="NZ_LT629750.1"/>
</dbReference>
<dbReference type="AlphaFoldDB" id="A0A1H2BP27"/>
<evidence type="ECO:0000256" key="7">
    <source>
        <dbReference type="SAM" id="Phobius"/>
    </source>
</evidence>
<gene>
    <name evidence="9" type="ORF">SAMN05444158_7384</name>
</gene>
<reference evidence="10" key="1">
    <citation type="submission" date="2016-10" db="EMBL/GenBank/DDBJ databases">
        <authorList>
            <person name="Varghese N."/>
            <person name="Submissions S."/>
        </authorList>
    </citation>
    <scope>NUCLEOTIDE SEQUENCE [LARGE SCALE GENOMIC DNA]</scope>
    <source>
        <strain evidence="10">GAS369</strain>
    </source>
</reference>
<keyword evidence="4 7" id="KW-0812">Transmembrane</keyword>
<dbReference type="CDD" id="cd17316">
    <property type="entry name" value="MFS_SV2_like"/>
    <property type="match status" value="1"/>
</dbReference>
<evidence type="ECO:0000313" key="10">
    <source>
        <dbReference type="Proteomes" id="UP000243904"/>
    </source>
</evidence>
<dbReference type="GO" id="GO:0022857">
    <property type="term" value="F:transmembrane transporter activity"/>
    <property type="evidence" value="ECO:0007669"/>
    <property type="project" value="InterPro"/>
</dbReference>
<feature type="transmembrane region" description="Helical" evidence="7">
    <location>
        <begin position="38"/>
        <end position="63"/>
    </location>
</feature>
<evidence type="ECO:0000256" key="4">
    <source>
        <dbReference type="ARBA" id="ARBA00022692"/>
    </source>
</evidence>
<accession>A0A1H2BP27</accession>
<dbReference type="Pfam" id="PF00083">
    <property type="entry name" value="Sugar_tr"/>
    <property type="match status" value="1"/>
</dbReference>
<dbReference type="InterPro" id="IPR005828">
    <property type="entry name" value="MFS_sugar_transport-like"/>
</dbReference>
<proteinExistence type="inferred from homology"/>
<dbReference type="GO" id="GO:0016020">
    <property type="term" value="C:membrane"/>
    <property type="evidence" value="ECO:0007669"/>
    <property type="project" value="UniProtKB-SubCell"/>
</dbReference>
<keyword evidence="3" id="KW-0813">Transport</keyword>
<evidence type="ECO:0000256" key="3">
    <source>
        <dbReference type="ARBA" id="ARBA00022448"/>
    </source>
</evidence>
<feature type="transmembrane region" description="Helical" evidence="7">
    <location>
        <begin position="444"/>
        <end position="463"/>
    </location>
</feature>
<keyword evidence="5 7" id="KW-1133">Transmembrane helix</keyword>
<keyword evidence="10" id="KW-1185">Reference proteome</keyword>
<evidence type="ECO:0000256" key="5">
    <source>
        <dbReference type="ARBA" id="ARBA00022989"/>
    </source>
</evidence>
<dbReference type="Proteomes" id="UP000243904">
    <property type="component" value="Chromosome I"/>
</dbReference>
<dbReference type="PANTHER" id="PTHR23511:SF34">
    <property type="entry name" value="SYNAPTIC VESICLE GLYCOPROTEIN 2"/>
    <property type="match status" value="1"/>
</dbReference>
<evidence type="ECO:0000256" key="1">
    <source>
        <dbReference type="ARBA" id="ARBA00004141"/>
    </source>
</evidence>
<keyword evidence="6 7" id="KW-0472">Membrane</keyword>
<feature type="domain" description="Major facilitator superfamily (MFS) profile" evidence="8">
    <location>
        <begin position="41"/>
        <end position="468"/>
    </location>
</feature>
<name>A0A1H2BP27_9BRAD</name>
<protein>
    <submittedName>
        <fullName evidence="9">MFS transporter, putative metabolite:H+ symporter</fullName>
    </submittedName>
</protein>
<feature type="transmembrane region" description="Helical" evidence="7">
    <location>
        <begin position="112"/>
        <end position="130"/>
    </location>
</feature>
<evidence type="ECO:0000259" key="8">
    <source>
        <dbReference type="PROSITE" id="PS50850"/>
    </source>
</evidence>
<dbReference type="InterPro" id="IPR020846">
    <property type="entry name" value="MFS_dom"/>
</dbReference>
<feature type="transmembrane region" description="Helical" evidence="7">
    <location>
        <begin position="419"/>
        <end position="438"/>
    </location>
</feature>
<feature type="transmembrane region" description="Helical" evidence="7">
    <location>
        <begin position="291"/>
        <end position="311"/>
    </location>
</feature>
<feature type="transmembrane region" description="Helical" evidence="7">
    <location>
        <begin position="83"/>
        <end position="105"/>
    </location>
</feature>
<evidence type="ECO:0000256" key="2">
    <source>
        <dbReference type="ARBA" id="ARBA00010992"/>
    </source>
</evidence>
<evidence type="ECO:0000256" key="6">
    <source>
        <dbReference type="ARBA" id="ARBA00023136"/>
    </source>
</evidence>
<feature type="transmembrane region" description="Helical" evidence="7">
    <location>
        <begin position="203"/>
        <end position="221"/>
    </location>
</feature>
<dbReference type="InterPro" id="IPR036259">
    <property type="entry name" value="MFS_trans_sf"/>
</dbReference>
<comment type="subcellular location">
    <subcellularLocation>
        <location evidence="1">Membrane</location>
        <topology evidence="1">Multi-pass membrane protein</topology>
    </subcellularLocation>
</comment>
<evidence type="ECO:0000313" key="9">
    <source>
        <dbReference type="EMBL" id="SDT59874.1"/>
    </source>
</evidence>
<comment type="similarity">
    <text evidence="2">Belongs to the major facilitator superfamily. Sugar transporter (TC 2.A.1.1) family.</text>
</comment>
<organism evidence="9 10">
    <name type="scientific">Bradyrhizobium canariense</name>
    <dbReference type="NCBI Taxonomy" id="255045"/>
    <lineage>
        <taxon>Bacteria</taxon>
        <taxon>Pseudomonadati</taxon>
        <taxon>Pseudomonadota</taxon>
        <taxon>Alphaproteobacteria</taxon>
        <taxon>Hyphomicrobiales</taxon>
        <taxon>Nitrobacteraceae</taxon>
        <taxon>Bradyrhizobium</taxon>
    </lineage>
</organism>
<feature type="transmembrane region" description="Helical" evidence="7">
    <location>
        <begin position="323"/>
        <end position="343"/>
    </location>
</feature>
<dbReference type="Gene3D" id="1.20.1250.20">
    <property type="entry name" value="MFS general substrate transporter like domains"/>
    <property type="match status" value="1"/>
</dbReference>
<feature type="transmembrane region" description="Helical" evidence="7">
    <location>
        <begin position="142"/>
        <end position="160"/>
    </location>
</feature>
<dbReference type="EMBL" id="LT629750">
    <property type="protein sequence ID" value="SDT59874.1"/>
    <property type="molecule type" value="Genomic_DNA"/>
</dbReference>
<dbReference type="SUPFAM" id="SSF103473">
    <property type="entry name" value="MFS general substrate transporter"/>
    <property type="match status" value="1"/>
</dbReference>
<dbReference type="PANTHER" id="PTHR23511">
    <property type="entry name" value="SYNAPTIC VESICLE GLYCOPROTEIN 2"/>
    <property type="match status" value="1"/>
</dbReference>